<dbReference type="KEGG" id="gaz:Pan241w_28440"/>
<sequence>MKSSCHRLEIIKAPERVVVVAAKSWWQDNGFTIHPPVNSSIISSFRGSGFGLTDQQTKRIMEIILKPIGDGTAVSVYHHTNRILCVVGVMFGNILERETENFLQHIREYVSAKC</sequence>
<proteinExistence type="predicted"/>
<reference evidence="1 2" key="1">
    <citation type="submission" date="2019-02" db="EMBL/GenBank/DDBJ databases">
        <title>Deep-cultivation of Planctomycetes and their phenomic and genomic characterization uncovers novel biology.</title>
        <authorList>
            <person name="Wiegand S."/>
            <person name="Jogler M."/>
            <person name="Boedeker C."/>
            <person name="Pinto D."/>
            <person name="Vollmers J."/>
            <person name="Rivas-Marin E."/>
            <person name="Kohn T."/>
            <person name="Peeters S.H."/>
            <person name="Heuer A."/>
            <person name="Rast P."/>
            <person name="Oberbeckmann S."/>
            <person name="Bunk B."/>
            <person name="Jeske O."/>
            <person name="Meyerdierks A."/>
            <person name="Storesund J.E."/>
            <person name="Kallscheuer N."/>
            <person name="Luecker S."/>
            <person name="Lage O.M."/>
            <person name="Pohl T."/>
            <person name="Merkel B.J."/>
            <person name="Hornburger P."/>
            <person name="Mueller R.-W."/>
            <person name="Bruemmer F."/>
            <person name="Labrenz M."/>
            <person name="Spormann A.M."/>
            <person name="Op den Camp H."/>
            <person name="Overmann J."/>
            <person name="Amann R."/>
            <person name="Jetten M.S.M."/>
            <person name="Mascher T."/>
            <person name="Medema M.H."/>
            <person name="Devos D.P."/>
            <person name="Kaster A.-K."/>
            <person name="Ovreas L."/>
            <person name="Rohde M."/>
            <person name="Galperin M.Y."/>
            <person name="Jogler C."/>
        </authorList>
    </citation>
    <scope>NUCLEOTIDE SEQUENCE [LARGE SCALE GENOMIC DNA]</scope>
    <source>
        <strain evidence="1 2">Pan241w</strain>
    </source>
</reference>
<dbReference type="EMBL" id="CP036269">
    <property type="protein sequence ID" value="QDT42755.1"/>
    <property type="molecule type" value="Genomic_DNA"/>
</dbReference>
<keyword evidence="2" id="KW-1185">Reference proteome</keyword>
<organism evidence="1 2">
    <name type="scientific">Gimesia alba</name>
    <dbReference type="NCBI Taxonomy" id="2527973"/>
    <lineage>
        <taxon>Bacteria</taxon>
        <taxon>Pseudomonadati</taxon>
        <taxon>Planctomycetota</taxon>
        <taxon>Planctomycetia</taxon>
        <taxon>Planctomycetales</taxon>
        <taxon>Planctomycetaceae</taxon>
        <taxon>Gimesia</taxon>
    </lineage>
</organism>
<protein>
    <submittedName>
        <fullName evidence="1">Uncharacterized protein</fullName>
    </submittedName>
</protein>
<dbReference type="Proteomes" id="UP000317171">
    <property type="component" value="Chromosome"/>
</dbReference>
<name>A0A517RFY7_9PLAN</name>
<accession>A0A517RFY7</accession>
<evidence type="ECO:0000313" key="2">
    <source>
        <dbReference type="Proteomes" id="UP000317171"/>
    </source>
</evidence>
<gene>
    <name evidence="1" type="ORF">Pan241w_28440</name>
</gene>
<dbReference type="AlphaFoldDB" id="A0A517RFY7"/>
<evidence type="ECO:0000313" key="1">
    <source>
        <dbReference type="EMBL" id="QDT42755.1"/>
    </source>
</evidence>